<dbReference type="InterPro" id="IPR051531">
    <property type="entry name" value="N-acetyltransferase"/>
</dbReference>
<reference evidence="2 3" key="1">
    <citation type="submission" date="2024-06" db="EMBL/GenBank/DDBJ databases">
        <title>Lysinibacillus zambalefons sp. nov., a Novel Firmicute Isolated from the Poon Bato Zambales Hyperalkaline Spring.</title>
        <authorList>
            <person name="Aja J.A."/>
            <person name="Lazaro J.E.H."/>
            <person name="Llorin L.D."/>
            <person name="Lim K.R."/>
            <person name="Teodosio J."/>
            <person name="Dalisay D.S."/>
        </authorList>
    </citation>
    <scope>NUCLEOTIDE SEQUENCE [LARGE SCALE GENOMIC DNA]</scope>
    <source>
        <strain evidence="2 3">M3</strain>
    </source>
</reference>
<keyword evidence="2" id="KW-0808">Transferase</keyword>
<dbReference type="PANTHER" id="PTHR43792:SF9">
    <property type="entry name" value="RIBOSOMAL-PROTEIN-ALANINE ACETYLTRANSFERASE"/>
    <property type="match status" value="1"/>
</dbReference>
<dbReference type="PROSITE" id="PS51186">
    <property type="entry name" value="GNAT"/>
    <property type="match status" value="1"/>
</dbReference>
<feature type="domain" description="N-acetyltransferase" evidence="1">
    <location>
        <begin position="18"/>
        <end position="174"/>
    </location>
</feature>
<dbReference type="RefSeq" id="WP_349658324.1">
    <property type="nucleotide sequence ID" value="NZ_JBEGDG010000002.1"/>
</dbReference>
<evidence type="ECO:0000313" key="3">
    <source>
        <dbReference type="Proteomes" id="UP001478862"/>
    </source>
</evidence>
<dbReference type="InterPro" id="IPR000182">
    <property type="entry name" value="GNAT_dom"/>
</dbReference>
<dbReference type="SUPFAM" id="SSF55729">
    <property type="entry name" value="Acyl-CoA N-acyltransferases (Nat)"/>
    <property type="match status" value="1"/>
</dbReference>
<dbReference type="EMBL" id="JBEGDG010000002">
    <property type="protein sequence ID" value="MEQ6353542.1"/>
    <property type="molecule type" value="Genomic_DNA"/>
</dbReference>
<proteinExistence type="predicted"/>
<dbReference type="GO" id="GO:0016740">
    <property type="term" value="F:transferase activity"/>
    <property type="evidence" value="ECO:0007669"/>
    <property type="project" value="UniProtKB-KW"/>
</dbReference>
<keyword evidence="3" id="KW-1185">Reference proteome</keyword>
<dbReference type="InterPro" id="IPR016181">
    <property type="entry name" value="Acyl_CoA_acyltransferase"/>
</dbReference>
<protein>
    <submittedName>
        <fullName evidence="2">GNAT family protein</fullName>
        <ecNumber evidence="2">2.-.-.-</ecNumber>
    </submittedName>
</protein>
<dbReference type="Gene3D" id="3.40.630.30">
    <property type="match status" value="1"/>
</dbReference>
<name>A0ABV1MLZ3_9BACI</name>
<dbReference type="Pfam" id="PF13302">
    <property type="entry name" value="Acetyltransf_3"/>
    <property type="match status" value="1"/>
</dbReference>
<gene>
    <name evidence="2" type="ORF">ABNX05_02825</name>
</gene>
<accession>A0ABV1MLZ3</accession>
<evidence type="ECO:0000313" key="2">
    <source>
        <dbReference type="EMBL" id="MEQ6353542.1"/>
    </source>
</evidence>
<dbReference type="PANTHER" id="PTHR43792">
    <property type="entry name" value="GNAT FAMILY, PUTATIVE (AFU_ORTHOLOGUE AFUA_3G00765)-RELATED-RELATED"/>
    <property type="match status" value="1"/>
</dbReference>
<organism evidence="2 3">
    <name type="scientific">Lysinibacillus zambalensis</name>
    <dbReference type="NCBI Taxonomy" id="3160866"/>
    <lineage>
        <taxon>Bacteria</taxon>
        <taxon>Bacillati</taxon>
        <taxon>Bacillota</taxon>
        <taxon>Bacilli</taxon>
        <taxon>Bacillales</taxon>
        <taxon>Bacillaceae</taxon>
        <taxon>Lysinibacillus</taxon>
    </lineage>
</organism>
<dbReference type="Proteomes" id="UP001478862">
    <property type="component" value="Unassembled WGS sequence"/>
</dbReference>
<dbReference type="EC" id="2.-.-.-" evidence="2"/>
<comment type="caution">
    <text evidence="2">The sequence shown here is derived from an EMBL/GenBank/DDBJ whole genome shotgun (WGS) entry which is preliminary data.</text>
</comment>
<evidence type="ECO:0000259" key="1">
    <source>
        <dbReference type="PROSITE" id="PS51186"/>
    </source>
</evidence>
<sequence>MNAHFNFTDFPVLATERFILRKAQESDCFDLLELYSTESVVKYIPLEPFNSVEDSKNEMNWYEKIYEDQSGLRWLIEEPTTKKVIGTCGFLNYEKAHNRIEIGYDLIPSYWGKGIMKETLSSIIHFAFTKMNMNKIEAKVDPENISSIKLLEKLNFYQEGILREHEFEKGKYVDLINFSILKRDYL</sequence>